<feature type="region of interest" description="Disordered" evidence="3">
    <location>
        <begin position="1"/>
        <end position="31"/>
    </location>
</feature>
<dbReference type="CDD" id="cd00063">
    <property type="entry name" value="FN3"/>
    <property type="match status" value="1"/>
</dbReference>
<dbReference type="Gene3D" id="2.60.40.10">
    <property type="entry name" value="Immunoglobulins"/>
    <property type="match status" value="1"/>
</dbReference>
<feature type="compositionally biased region" description="Low complexity" evidence="3">
    <location>
        <begin position="455"/>
        <end position="466"/>
    </location>
</feature>
<dbReference type="Gene3D" id="1.25.40.10">
    <property type="entry name" value="Tetratricopeptide repeat domain"/>
    <property type="match status" value="1"/>
</dbReference>
<feature type="compositionally biased region" description="Low complexity" evidence="3">
    <location>
        <begin position="193"/>
        <end position="224"/>
    </location>
</feature>
<protein>
    <recommendedName>
        <fullName evidence="4">Fibronectin type-III domain-containing protein</fullName>
    </recommendedName>
</protein>
<name>A0A8J3B049_9ACTN</name>
<dbReference type="GO" id="GO:0016798">
    <property type="term" value="F:hydrolase activity, acting on glycosyl bonds"/>
    <property type="evidence" value="ECO:0007669"/>
    <property type="project" value="UniProtKB-KW"/>
</dbReference>
<evidence type="ECO:0000313" key="5">
    <source>
        <dbReference type="EMBL" id="GGJ79392.1"/>
    </source>
</evidence>
<evidence type="ECO:0000313" key="6">
    <source>
        <dbReference type="Proteomes" id="UP000649739"/>
    </source>
</evidence>
<dbReference type="InterPro" id="IPR036116">
    <property type="entry name" value="FN3_sf"/>
</dbReference>
<feature type="compositionally biased region" description="Low complexity" evidence="3">
    <location>
        <begin position="404"/>
        <end position="436"/>
    </location>
</feature>
<evidence type="ECO:0000256" key="1">
    <source>
        <dbReference type="ARBA" id="ARBA00023295"/>
    </source>
</evidence>
<feature type="domain" description="Fibronectin type-III" evidence="4">
    <location>
        <begin position="470"/>
        <end position="556"/>
    </location>
</feature>
<keyword evidence="6" id="KW-1185">Reference proteome</keyword>
<feature type="region of interest" description="Disordered" evidence="3">
    <location>
        <begin position="401"/>
        <end position="467"/>
    </location>
</feature>
<proteinExistence type="predicted"/>
<feature type="compositionally biased region" description="Low complexity" evidence="3">
    <location>
        <begin position="1"/>
        <end position="25"/>
    </location>
</feature>
<comment type="caution">
    <text evidence="5">The sequence shown here is derived from an EMBL/GenBank/DDBJ whole genome shotgun (WGS) entry which is preliminary data.</text>
</comment>
<dbReference type="InterPro" id="IPR003961">
    <property type="entry name" value="FN3_dom"/>
</dbReference>
<dbReference type="SMART" id="SM00060">
    <property type="entry name" value="FN3"/>
    <property type="match status" value="1"/>
</dbReference>
<dbReference type="PROSITE" id="PS50853">
    <property type="entry name" value="FN3"/>
    <property type="match status" value="1"/>
</dbReference>
<accession>A0A8J3B049</accession>
<dbReference type="AlphaFoldDB" id="A0A8J3B049"/>
<gene>
    <name evidence="5" type="ORF">GCM10010123_06690</name>
</gene>
<feature type="compositionally biased region" description="Low complexity" evidence="3">
    <location>
        <begin position="163"/>
        <end position="185"/>
    </location>
</feature>
<dbReference type="InterPro" id="IPR013783">
    <property type="entry name" value="Ig-like_fold"/>
</dbReference>
<dbReference type="Proteomes" id="UP000649739">
    <property type="component" value="Unassembled WGS sequence"/>
</dbReference>
<dbReference type="GO" id="GO:0000272">
    <property type="term" value="P:polysaccharide catabolic process"/>
    <property type="evidence" value="ECO:0007669"/>
    <property type="project" value="UniProtKB-KW"/>
</dbReference>
<reference evidence="5" key="2">
    <citation type="submission" date="2020-09" db="EMBL/GenBank/DDBJ databases">
        <authorList>
            <person name="Sun Q."/>
            <person name="Ohkuma M."/>
        </authorList>
    </citation>
    <scope>NUCLEOTIDE SEQUENCE</scope>
    <source>
        <strain evidence="5">JCM 3090</strain>
    </source>
</reference>
<feature type="compositionally biased region" description="Gly residues" evidence="3">
    <location>
        <begin position="437"/>
        <end position="454"/>
    </location>
</feature>
<keyword evidence="1" id="KW-0326">Glycosidase</keyword>
<evidence type="ECO:0000256" key="2">
    <source>
        <dbReference type="ARBA" id="ARBA00023326"/>
    </source>
</evidence>
<organism evidence="5 6">
    <name type="scientific">Pilimelia anulata</name>
    <dbReference type="NCBI Taxonomy" id="53371"/>
    <lineage>
        <taxon>Bacteria</taxon>
        <taxon>Bacillati</taxon>
        <taxon>Actinomycetota</taxon>
        <taxon>Actinomycetes</taxon>
        <taxon>Micromonosporales</taxon>
        <taxon>Micromonosporaceae</taxon>
        <taxon>Pilimelia</taxon>
    </lineage>
</organism>
<dbReference type="SUPFAM" id="SSF49265">
    <property type="entry name" value="Fibronectin type III"/>
    <property type="match status" value="1"/>
</dbReference>
<keyword evidence="2" id="KW-0119">Carbohydrate metabolism</keyword>
<dbReference type="EMBL" id="BMQB01000001">
    <property type="protein sequence ID" value="GGJ79392.1"/>
    <property type="molecule type" value="Genomic_DNA"/>
</dbReference>
<evidence type="ECO:0000256" key="3">
    <source>
        <dbReference type="SAM" id="MobiDB-lite"/>
    </source>
</evidence>
<feature type="region of interest" description="Disordered" evidence="3">
    <location>
        <begin position="150"/>
        <end position="322"/>
    </location>
</feature>
<evidence type="ECO:0000259" key="4">
    <source>
        <dbReference type="PROSITE" id="PS50853"/>
    </source>
</evidence>
<feature type="compositionally biased region" description="Pro residues" evidence="3">
    <location>
        <begin position="304"/>
        <end position="321"/>
    </location>
</feature>
<sequence>MDADGCPAGPAAAPDAAGDPPAAAGARDEPAAVAARDELERVLSDPATGPDALIDAADRYAALLTAAGQPGFACAWARYAGDVAAQEGGPADPRRVRCATTLAEALHADGRRAAAIRQYEAVVAALTARHGAGAAETAAAVERLAAVRANPPSGDAREPDSDVPGSGPAAGGPVPAVVPPASVVGEPRPDRTGPAPDGPWVGPVAGGAAATGADSRAAGSSTGSKPPPKPSPSRVADRGTDASGTGVSPRSAPAGGGWNGPDPAGVGAHGGPLREPGPPALAGRVEVDVAEPDSGGDARLYVPPGYPLPRRPGDAAPPPAAHTPAVPLAGPSGVGALPPGPRSPVAPVRRMTVDDAPDPYSGWRSGGSARLRTPLLYGGVALVAAALGAGAVHYLDRSPPPGSAVPTAGTPGAGASPVSGAPTGNAPAGTGAPSGRPGSGTPGAGGPGTGGPGAGSPNAGTAVPGAALPPPGGVRLVDRADSVLLTWSYPTGAQGPVLVAGGRRGGPSAPFGSLPPGATRYTVHGLRPGTGYCFTIAVVYATDAISPAAPVCTRRR</sequence>
<keyword evidence="1" id="KW-0378">Hydrolase</keyword>
<reference evidence="5" key="1">
    <citation type="journal article" date="2014" name="Int. J. Syst. Evol. Microbiol.">
        <title>Complete genome sequence of Corynebacterium casei LMG S-19264T (=DSM 44701T), isolated from a smear-ripened cheese.</title>
        <authorList>
            <consortium name="US DOE Joint Genome Institute (JGI-PGF)"/>
            <person name="Walter F."/>
            <person name="Albersmeier A."/>
            <person name="Kalinowski J."/>
            <person name="Ruckert C."/>
        </authorList>
    </citation>
    <scope>NUCLEOTIDE SEQUENCE</scope>
    <source>
        <strain evidence="5">JCM 3090</strain>
    </source>
</reference>
<dbReference type="InterPro" id="IPR011990">
    <property type="entry name" value="TPR-like_helical_dom_sf"/>
</dbReference>
<keyword evidence="2" id="KW-0624">Polysaccharide degradation</keyword>